<dbReference type="AlphaFoldDB" id="A0A316DLD4"/>
<dbReference type="Pfam" id="PF13619">
    <property type="entry name" value="KTSC"/>
    <property type="match status" value="1"/>
</dbReference>
<reference evidence="2 3" key="1">
    <citation type="submission" date="2018-05" db="EMBL/GenBank/DDBJ databases">
        <title>Genomic Encyclopedia of Archaeal and Bacterial Type Strains, Phase II (KMG-II): from individual species to whole genera.</title>
        <authorList>
            <person name="Goeker M."/>
        </authorList>
    </citation>
    <scope>NUCLEOTIDE SEQUENCE [LARGE SCALE GENOMIC DNA]</scope>
    <source>
        <strain evidence="2 3">DSM 22214</strain>
    </source>
</reference>
<dbReference type="SUPFAM" id="SSF46565">
    <property type="entry name" value="Chaperone J-domain"/>
    <property type="match status" value="1"/>
</dbReference>
<evidence type="ECO:0000313" key="3">
    <source>
        <dbReference type="Proteomes" id="UP000245489"/>
    </source>
</evidence>
<dbReference type="EMBL" id="QGGO01000028">
    <property type="protein sequence ID" value="PWK18881.1"/>
    <property type="molecule type" value="Genomic_DNA"/>
</dbReference>
<feature type="domain" description="J" evidence="1">
    <location>
        <begin position="6"/>
        <end position="81"/>
    </location>
</feature>
<dbReference type="InterPro" id="IPR036869">
    <property type="entry name" value="J_dom_sf"/>
</dbReference>
<keyword evidence="3" id="KW-1185">Reference proteome</keyword>
<dbReference type="PROSITE" id="PS50076">
    <property type="entry name" value="DNAJ_2"/>
    <property type="match status" value="1"/>
</dbReference>
<dbReference type="SMART" id="SM00271">
    <property type="entry name" value="DnaJ"/>
    <property type="match status" value="1"/>
</dbReference>
<dbReference type="CDD" id="cd06257">
    <property type="entry name" value="DnaJ"/>
    <property type="match status" value="1"/>
</dbReference>
<dbReference type="Pfam" id="PF00226">
    <property type="entry name" value="DnaJ"/>
    <property type="match status" value="1"/>
</dbReference>
<sequence>MKKIASYRALFGATKTTELAELKKTYRNLIKEWHPDKIQDDEAKKEEAAIKSKVIIEAYDLLVSIAPETHAANLEEYTKLTSTSIIEDFDYKAGTLKIIFPDNVVYEYFGVPENTYVKFVNAPSIARFAKRHIYNSFTFRNVSK</sequence>
<dbReference type="InterPro" id="IPR001623">
    <property type="entry name" value="DnaJ_domain"/>
</dbReference>
<protein>
    <submittedName>
        <fullName evidence="2">DnaJ-like protein</fullName>
    </submittedName>
</protein>
<dbReference type="Gene3D" id="1.10.287.110">
    <property type="entry name" value="DnaJ domain"/>
    <property type="match status" value="1"/>
</dbReference>
<gene>
    <name evidence="2" type="ORF">LV89_04016</name>
</gene>
<comment type="caution">
    <text evidence="2">The sequence shown here is derived from an EMBL/GenBank/DDBJ whole genome shotgun (WGS) entry which is preliminary data.</text>
</comment>
<evidence type="ECO:0000259" key="1">
    <source>
        <dbReference type="PROSITE" id="PS50076"/>
    </source>
</evidence>
<dbReference type="OrthoDB" id="665715at2"/>
<name>A0A316DLD4_9BACT</name>
<accession>A0A316DLD4</accession>
<organism evidence="2 3">
    <name type="scientific">Arcicella aurantiaca</name>
    <dbReference type="NCBI Taxonomy" id="591202"/>
    <lineage>
        <taxon>Bacteria</taxon>
        <taxon>Pseudomonadati</taxon>
        <taxon>Bacteroidota</taxon>
        <taxon>Cytophagia</taxon>
        <taxon>Cytophagales</taxon>
        <taxon>Flectobacillaceae</taxon>
        <taxon>Arcicella</taxon>
    </lineage>
</organism>
<dbReference type="Proteomes" id="UP000245489">
    <property type="component" value="Unassembled WGS sequence"/>
</dbReference>
<dbReference type="PRINTS" id="PR00625">
    <property type="entry name" value="JDOMAIN"/>
</dbReference>
<evidence type="ECO:0000313" key="2">
    <source>
        <dbReference type="EMBL" id="PWK18881.1"/>
    </source>
</evidence>
<dbReference type="RefSeq" id="WP_109744679.1">
    <property type="nucleotide sequence ID" value="NZ_QGGO01000028.1"/>
</dbReference>
<dbReference type="InterPro" id="IPR025309">
    <property type="entry name" value="KTSC_dom"/>
</dbReference>
<proteinExistence type="predicted"/>